<organism evidence="8 9">
    <name type="scientific">Parabacteroides faecis</name>
    <dbReference type="NCBI Taxonomy" id="1217282"/>
    <lineage>
        <taxon>Bacteria</taxon>
        <taxon>Pseudomonadati</taxon>
        <taxon>Bacteroidota</taxon>
        <taxon>Bacteroidia</taxon>
        <taxon>Bacteroidales</taxon>
        <taxon>Tannerellaceae</taxon>
        <taxon>Parabacteroides</taxon>
    </lineage>
</organism>
<reference evidence="8 9" key="1">
    <citation type="submission" date="2020-08" db="EMBL/GenBank/DDBJ databases">
        <title>Genomic Encyclopedia of Type Strains, Phase IV (KMG-IV): sequencing the most valuable type-strain genomes for metagenomic binning, comparative biology and taxonomic classification.</title>
        <authorList>
            <person name="Goeker M."/>
        </authorList>
    </citation>
    <scope>NUCLEOTIDE SEQUENCE [LARGE SCALE GENOMIC DNA]</scope>
    <source>
        <strain evidence="8 9">DSM 102983</strain>
    </source>
</reference>
<dbReference type="RefSeq" id="WP_183672076.1">
    <property type="nucleotide sequence ID" value="NZ_BMPB01000009.1"/>
</dbReference>
<dbReference type="InterPro" id="IPR012944">
    <property type="entry name" value="SusD_RagB_dom"/>
</dbReference>
<keyword evidence="5" id="KW-0998">Cell outer membrane</keyword>
<keyword evidence="4" id="KW-0472">Membrane</keyword>
<keyword evidence="9" id="KW-1185">Reference proteome</keyword>
<evidence type="ECO:0000256" key="3">
    <source>
        <dbReference type="ARBA" id="ARBA00022729"/>
    </source>
</evidence>
<dbReference type="Gene3D" id="1.25.40.390">
    <property type="match status" value="1"/>
</dbReference>
<evidence type="ECO:0000259" key="7">
    <source>
        <dbReference type="Pfam" id="PF14322"/>
    </source>
</evidence>
<dbReference type="InterPro" id="IPR011990">
    <property type="entry name" value="TPR-like_helical_dom_sf"/>
</dbReference>
<proteinExistence type="inferred from homology"/>
<sequence>MNKYLLSTILAFTVSLPSCDYLDYSESSGYGKEDMFVYFDRAKGMLTTAYSYLPVDFGSFDGATRAAATDEAEYAWSTSNIIRYNNGSWSPILTIDDVWGNYYAAIRTTNMFLENHQKDFENIEWNDDYALLMKQYQYYPYEARFLRAFYYFELAKRYKNVPLITDCLELEDANKVAPADFEKVIGFIVSECNEIADKLPVSYKDMPGAETGRITQGAVMALKSRVLLYAASPLYAGAVSQEKWVEAAKAAKQLIDKSESEGWYQLVDESSWNNLSSKELILETRQGNSNNFEKLNFPIGYEGGNSGTCPSQNLVDAFEMSDGSRFDWKNPEHVSNIYNPEKRDSRLFKTVLYNGSTFKNATVETFIGGKNGTPIDGATPTGYYLKKYVLESISLDPNNTTTGRHVWVLFRYAEVLLNYAEALYEAYGNPDYTDNTFTLSPRAAIDQVRTRAGMLGVTTDNFRERIRNERQVELAFEDHRFWDVRRWKIADQTMDIYGVKIEKKGNDLIYTRQLVDQRTWNDRMYLYPISNAELLKNTLLNQNPDW</sequence>
<dbReference type="SUPFAM" id="SSF48452">
    <property type="entry name" value="TPR-like"/>
    <property type="match status" value="1"/>
</dbReference>
<evidence type="ECO:0000259" key="6">
    <source>
        <dbReference type="Pfam" id="PF07980"/>
    </source>
</evidence>
<keyword evidence="3" id="KW-0732">Signal</keyword>
<accession>A0ABR6KSA7</accession>
<evidence type="ECO:0000256" key="5">
    <source>
        <dbReference type="ARBA" id="ARBA00023237"/>
    </source>
</evidence>
<evidence type="ECO:0008006" key="10">
    <source>
        <dbReference type="Google" id="ProtNLM"/>
    </source>
</evidence>
<name>A0ABR6KSA7_9BACT</name>
<protein>
    <recommendedName>
        <fullName evidence="10">RagB/SusD family nutrient uptake outer membrane protein</fullName>
    </recommendedName>
</protein>
<dbReference type="Proteomes" id="UP000533637">
    <property type="component" value="Unassembled WGS sequence"/>
</dbReference>
<gene>
    <name evidence="8" type="ORF">GGQ57_004313</name>
</gene>
<dbReference type="Pfam" id="PF07980">
    <property type="entry name" value="SusD_RagB"/>
    <property type="match status" value="1"/>
</dbReference>
<dbReference type="EMBL" id="JACHOC010000010">
    <property type="protein sequence ID" value="MBB4624382.1"/>
    <property type="molecule type" value="Genomic_DNA"/>
</dbReference>
<comment type="caution">
    <text evidence="8">The sequence shown here is derived from an EMBL/GenBank/DDBJ whole genome shotgun (WGS) entry which is preliminary data.</text>
</comment>
<comment type="similarity">
    <text evidence="2">Belongs to the SusD family.</text>
</comment>
<feature type="domain" description="RagB/SusD" evidence="6">
    <location>
        <begin position="292"/>
        <end position="546"/>
    </location>
</feature>
<evidence type="ECO:0000256" key="4">
    <source>
        <dbReference type="ARBA" id="ARBA00023136"/>
    </source>
</evidence>
<dbReference type="Pfam" id="PF14322">
    <property type="entry name" value="SusD-like_3"/>
    <property type="match status" value="1"/>
</dbReference>
<evidence type="ECO:0000313" key="9">
    <source>
        <dbReference type="Proteomes" id="UP000533637"/>
    </source>
</evidence>
<evidence type="ECO:0000256" key="2">
    <source>
        <dbReference type="ARBA" id="ARBA00006275"/>
    </source>
</evidence>
<dbReference type="InterPro" id="IPR033985">
    <property type="entry name" value="SusD-like_N"/>
</dbReference>
<comment type="subcellular location">
    <subcellularLocation>
        <location evidence="1">Cell outer membrane</location>
    </subcellularLocation>
</comment>
<feature type="domain" description="SusD-like N-terminal" evidence="7">
    <location>
        <begin position="87"/>
        <end position="228"/>
    </location>
</feature>
<evidence type="ECO:0000256" key="1">
    <source>
        <dbReference type="ARBA" id="ARBA00004442"/>
    </source>
</evidence>
<evidence type="ECO:0000313" key="8">
    <source>
        <dbReference type="EMBL" id="MBB4624382.1"/>
    </source>
</evidence>